<name>A0A101M318_PICGL</name>
<proteinExistence type="predicted"/>
<geneLocation type="mitochondrion" evidence="1"/>
<sequence length="79" mass="9085">MITCPFTKAIWEEALKLAGGNGKWQGYTVVDCLDIWFKTKSVQANKALPCIVLWALWLARNDMIFKKKEMCAHSSFFLK</sequence>
<keyword evidence="1" id="KW-0496">Mitochondrion</keyword>
<dbReference type="EMBL" id="LKAM01000002">
    <property type="protein sequence ID" value="KUM50023.1"/>
    <property type="molecule type" value="Genomic_DNA"/>
</dbReference>
<protein>
    <submittedName>
        <fullName evidence="1">Uncharacterized protein</fullName>
    </submittedName>
</protein>
<evidence type="ECO:0000313" key="1">
    <source>
        <dbReference type="EMBL" id="KUM50023.1"/>
    </source>
</evidence>
<accession>A0A101M318</accession>
<organism evidence="1">
    <name type="scientific">Picea glauca</name>
    <name type="common">White spruce</name>
    <name type="synonym">Pinus glauca</name>
    <dbReference type="NCBI Taxonomy" id="3330"/>
    <lineage>
        <taxon>Eukaryota</taxon>
        <taxon>Viridiplantae</taxon>
        <taxon>Streptophyta</taxon>
        <taxon>Embryophyta</taxon>
        <taxon>Tracheophyta</taxon>
        <taxon>Spermatophyta</taxon>
        <taxon>Pinopsida</taxon>
        <taxon>Pinidae</taxon>
        <taxon>Conifers I</taxon>
        <taxon>Pinales</taxon>
        <taxon>Pinaceae</taxon>
        <taxon>Picea</taxon>
    </lineage>
</organism>
<dbReference type="AlphaFoldDB" id="A0A101M318"/>
<gene>
    <name evidence="1" type="ORF">ABT39_MTgene3251</name>
</gene>
<comment type="caution">
    <text evidence="1">The sequence shown here is derived from an EMBL/GenBank/DDBJ whole genome shotgun (WGS) entry which is preliminary data.</text>
</comment>
<reference evidence="1" key="1">
    <citation type="journal article" date="2015" name="Genome Biol. Evol.">
        <title>Organellar Genomes of White Spruce (Picea glauca): Assembly and Annotation.</title>
        <authorList>
            <person name="Jackman S.D."/>
            <person name="Warren R.L."/>
            <person name="Gibb E.A."/>
            <person name="Vandervalk B.P."/>
            <person name="Mohamadi H."/>
            <person name="Chu J."/>
            <person name="Raymond A."/>
            <person name="Pleasance S."/>
            <person name="Coope R."/>
            <person name="Wildung M.R."/>
            <person name="Ritland C.E."/>
            <person name="Bousquet J."/>
            <person name="Jones S.J."/>
            <person name="Bohlmann J."/>
            <person name="Birol I."/>
        </authorList>
    </citation>
    <scope>NUCLEOTIDE SEQUENCE [LARGE SCALE GENOMIC DNA]</scope>
    <source>
        <tissue evidence="1">Flushing bud</tissue>
    </source>
</reference>